<dbReference type="InterPro" id="IPR011050">
    <property type="entry name" value="Pectin_lyase_fold/virulence"/>
</dbReference>
<evidence type="ECO:0000313" key="2">
    <source>
        <dbReference type="EMBL" id="HGE78474.1"/>
    </source>
</evidence>
<dbReference type="AlphaFoldDB" id="A0A7V3VUM7"/>
<comment type="caution">
    <text evidence="2">The sequence shown here is derived from an EMBL/GenBank/DDBJ whole genome shotgun (WGS) entry which is preliminary data.</text>
</comment>
<dbReference type="InterPro" id="IPR022441">
    <property type="entry name" value="Para_beta_helix_rpt-2"/>
</dbReference>
<gene>
    <name evidence="2" type="ORF">ENX68_05690</name>
</gene>
<sequence length="166" mass="18436">MIYIENGVSCAIPSSFAILLSEYWKGIECFGNSRAVVMNNAVFDKLGWGFIATGSSYMKVVNNLIYNNGNCGFAVWDSNAAGIFENNIVTENGWREEWSCPYFGILMKDQTSINGNISPDPFFSIEWFILKLNSPCINSGNTLIINLDGSRSDMGIWVGPMARKTE</sequence>
<dbReference type="Gene3D" id="2.160.20.10">
    <property type="entry name" value="Single-stranded right-handed beta-helix, Pectin lyase-like"/>
    <property type="match status" value="1"/>
</dbReference>
<name>A0A7V3VUM7_UNCW3</name>
<dbReference type="EMBL" id="DTOZ01000144">
    <property type="protein sequence ID" value="HGE78474.1"/>
    <property type="molecule type" value="Genomic_DNA"/>
</dbReference>
<organism evidence="2">
    <name type="scientific">candidate division WOR-3 bacterium</name>
    <dbReference type="NCBI Taxonomy" id="2052148"/>
    <lineage>
        <taxon>Bacteria</taxon>
        <taxon>Bacteria division WOR-3</taxon>
    </lineage>
</organism>
<dbReference type="InterPro" id="IPR039448">
    <property type="entry name" value="Beta_helix"/>
</dbReference>
<reference evidence="2" key="1">
    <citation type="journal article" date="2020" name="mSystems">
        <title>Genome- and Community-Level Interaction Insights into Carbon Utilization and Element Cycling Functions of Hydrothermarchaeota in Hydrothermal Sediment.</title>
        <authorList>
            <person name="Zhou Z."/>
            <person name="Liu Y."/>
            <person name="Xu W."/>
            <person name="Pan J."/>
            <person name="Luo Z.H."/>
            <person name="Li M."/>
        </authorList>
    </citation>
    <scope>NUCLEOTIDE SEQUENCE [LARGE SCALE GENOMIC DNA]</scope>
    <source>
        <strain evidence="2">SpSt-961</strain>
    </source>
</reference>
<dbReference type="NCBIfam" id="TIGR03804">
    <property type="entry name" value="para_beta_helix"/>
    <property type="match status" value="1"/>
</dbReference>
<accession>A0A7V3VUM7</accession>
<feature type="domain" description="Right handed beta helix" evidence="1">
    <location>
        <begin position="24"/>
        <end position="112"/>
    </location>
</feature>
<dbReference type="Pfam" id="PF13229">
    <property type="entry name" value="Beta_helix"/>
    <property type="match status" value="1"/>
</dbReference>
<dbReference type="InterPro" id="IPR012334">
    <property type="entry name" value="Pectin_lyas_fold"/>
</dbReference>
<proteinExistence type="predicted"/>
<dbReference type="SUPFAM" id="SSF51126">
    <property type="entry name" value="Pectin lyase-like"/>
    <property type="match status" value="1"/>
</dbReference>
<protein>
    <submittedName>
        <fullName evidence="2">Right-handed parallel beta-helix repeat-containing protein</fullName>
    </submittedName>
</protein>
<evidence type="ECO:0000259" key="1">
    <source>
        <dbReference type="Pfam" id="PF13229"/>
    </source>
</evidence>